<organism evidence="1 2">
    <name type="scientific">Dactylosporangium fulvum</name>
    <dbReference type="NCBI Taxonomy" id="53359"/>
    <lineage>
        <taxon>Bacteria</taxon>
        <taxon>Bacillati</taxon>
        <taxon>Actinomycetota</taxon>
        <taxon>Actinomycetes</taxon>
        <taxon>Micromonosporales</taxon>
        <taxon>Micromonosporaceae</taxon>
        <taxon>Dactylosporangium</taxon>
    </lineage>
</organism>
<name>A0ABY5VSU2_9ACTN</name>
<dbReference type="Proteomes" id="UP001059617">
    <property type="component" value="Chromosome"/>
</dbReference>
<gene>
    <name evidence="1" type="ORF">Dfulv_37605</name>
</gene>
<evidence type="ECO:0008006" key="3">
    <source>
        <dbReference type="Google" id="ProtNLM"/>
    </source>
</evidence>
<evidence type="ECO:0000313" key="1">
    <source>
        <dbReference type="EMBL" id="UWP80813.1"/>
    </source>
</evidence>
<protein>
    <recommendedName>
        <fullName evidence="3">DUF3592 domain-containing protein</fullName>
    </recommendedName>
</protein>
<sequence length="131" mass="13549">MGLVVGLVVMAFGVLWLLAFVPGMGTDGSVTTTDCGTAPRHGLTCWGDFTPGDGGPPRSVSIDDVDEEDVTVAAVTYPWAPEQAFRPPGVLAAVESTAMTVAGGAVLSVAVTRLVCSVRATRRRNRFATPA</sequence>
<keyword evidence="2" id="KW-1185">Reference proteome</keyword>
<dbReference type="RefSeq" id="WP_259858575.1">
    <property type="nucleotide sequence ID" value="NZ_BAAAST010000094.1"/>
</dbReference>
<reference evidence="1" key="1">
    <citation type="submission" date="2021-04" db="EMBL/GenBank/DDBJ databases">
        <authorList>
            <person name="Hartkoorn R.C."/>
            <person name="Beaudoing E."/>
            <person name="Hot D."/>
        </authorList>
    </citation>
    <scope>NUCLEOTIDE SEQUENCE</scope>
    <source>
        <strain evidence="1">NRRL B-16292</strain>
    </source>
</reference>
<reference evidence="1" key="2">
    <citation type="submission" date="2022-09" db="EMBL/GenBank/DDBJ databases">
        <title>Biosynthetic gene clusters of Dactylosporangioum fulvum.</title>
        <authorList>
            <person name="Caradec T."/>
        </authorList>
    </citation>
    <scope>NUCLEOTIDE SEQUENCE</scope>
    <source>
        <strain evidence="1">NRRL B-16292</strain>
    </source>
</reference>
<accession>A0ABY5VSU2</accession>
<dbReference type="EMBL" id="CP073720">
    <property type="protein sequence ID" value="UWP80813.1"/>
    <property type="molecule type" value="Genomic_DNA"/>
</dbReference>
<evidence type="ECO:0000313" key="2">
    <source>
        <dbReference type="Proteomes" id="UP001059617"/>
    </source>
</evidence>
<proteinExistence type="predicted"/>